<gene>
    <name evidence="2" type="ORF">US96_C0016G0020</name>
</gene>
<organism evidence="2 3">
    <name type="scientific">Candidatus Woesebacteria bacterium GW2011_GWB1_38_5b</name>
    <dbReference type="NCBI Taxonomy" id="1618569"/>
    <lineage>
        <taxon>Bacteria</taxon>
        <taxon>Candidatus Woeseibacteriota</taxon>
    </lineage>
</organism>
<evidence type="ECO:0000259" key="1">
    <source>
        <dbReference type="Pfam" id="PF18480"/>
    </source>
</evidence>
<accession>A0A0G0NDK7</accession>
<protein>
    <recommendedName>
        <fullName evidence="1">DUF5615 domain-containing protein</fullName>
    </recommendedName>
</protein>
<comment type="caution">
    <text evidence="2">The sequence shown here is derived from an EMBL/GenBank/DDBJ whole genome shotgun (WGS) entry which is preliminary data.</text>
</comment>
<proteinExistence type="predicted"/>
<reference evidence="2 3" key="1">
    <citation type="journal article" date="2015" name="Nature">
        <title>rRNA introns, odd ribosomes, and small enigmatic genomes across a large radiation of phyla.</title>
        <authorList>
            <person name="Brown C.T."/>
            <person name="Hug L.A."/>
            <person name="Thomas B.C."/>
            <person name="Sharon I."/>
            <person name="Castelle C.J."/>
            <person name="Singh A."/>
            <person name="Wilkins M.J."/>
            <person name="Williams K.H."/>
            <person name="Banfield J.F."/>
        </authorList>
    </citation>
    <scope>NUCLEOTIDE SEQUENCE [LARGE SCALE GENOMIC DNA]</scope>
</reference>
<dbReference type="EMBL" id="LBUZ01000016">
    <property type="protein sequence ID" value="KKQ75166.1"/>
    <property type="molecule type" value="Genomic_DNA"/>
</dbReference>
<feature type="domain" description="DUF5615" evidence="1">
    <location>
        <begin position="9"/>
        <end position="77"/>
    </location>
</feature>
<sequence length="100" mass="11358">MSSSTPSHKFLIDENVKRKLALSLKSKNFDIEIVTKAATDNQIALISKRDSRILITNDKDFGECTKQEIFSVILLRIDFEGNVIILNPNSWDSFELAEEV</sequence>
<name>A0A0G0NDK7_9BACT</name>
<dbReference type="Pfam" id="PF18480">
    <property type="entry name" value="DUF5615"/>
    <property type="match status" value="1"/>
</dbReference>
<evidence type="ECO:0000313" key="2">
    <source>
        <dbReference type="EMBL" id="KKQ75166.1"/>
    </source>
</evidence>
<dbReference type="InterPro" id="IPR041049">
    <property type="entry name" value="DUF5615"/>
</dbReference>
<dbReference type="AlphaFoldDB" id="A0A0G0NDK7"/>
<evidence type="ECO:0000313" key="3">
    <source>
        <dbReference type="Proteomes" id="UP000034181"/>
    </source>
</evidence>
<dbReference type="Proteomes" id="UP000034181">
    <property type="component" value="Unassembled WGS sequence"/>
</dbReference>